<protein>
    <submittedName>
        <fullName evidence="1">RloB family protein</fullName>
    </submittedName>
</protein>
<comment type="caution">
    <text evidence="1">The sequence shown here is derived from an EMBL/GenBank/DDBJ whole genome shotgun (WGS) entry which is preliminary data.</text>
</comment>
<dbReference type="Pfam" id="PF13707">
    <property type="entry name" value="RloB"/>
    <property type="match status" value="1"/>
</dbReference>
<dbReference type="Proteomes" id="UP001158087">
    <property type="component" value="Unassembled WGS sequence"/>
</dbReference>
<evidence type="ECO:0000313" key="2">
    <source>
        <dbReference type="Proteomes" id="UP001158087"/>
    </source>
</evidence>
<proteinExistence type="predicted"/>
<dbReference type="AlphaFoldDB" id="A0AA42KW03"/>
<reference evidence="1" key="1">
    <citation type="submission" date="2022-09" db="EMBL/GenBank/DDBJ databases">
        <title>Intensive care unit water sources are persistently colonized with multi-drug resistant bacteria and are the site of extensive horizontal gene transfer of antibiotic resistance genes.</title>
        <authorList>
            <person name="Diorio-Toth L."/>
        </authorList>
    </citation>
    <scope>NUCLEOTIDE SEQUENCE</scope>
    <source>
        <strain evidence="1">GD04153</strain>
    </source>
</reference>
<gene>
    <name evidence="1" type="ORF">N7376_24695</name>
</gene>
<sequence length="188" mass="21614">MRRRHAHIPVRKPVFLGCEGESEQAYGQFLNDIVRQNGLPFHIEVVNLNPGAGDPLARVKKAIQEIKRRSQRRAEFQYRALLMDDDQIAGDQHRRQQVETLAAQHAISIIWQSPCHEAFLLWHFPGRLNSNPPDSPTSNANLLQVWPGYAKPMNRFEVSRRIDLEGVKRVGGRHQEFAALLRFLRLIG</sequence>
<name>A0AA42KW03_9HYPH</name>
<dbReference type="InterPro" id="IPR025591">
    <property type="entry name" value="RloB"/>
</dbReference>
<dbReference type="EMBL" id="JAODYY010000034">
    <property type="protein sequence ID" value="MDH0127162.1"/>
    <property type="molecule type" value="Genomic_DNA"/>
</dbReference>
<organism evidence="1 2">
    <name type="scientific">Brucella intermedia GD04153</name>
    <dbReference type="NCBI Taxonomy" id="2975438"/>
    <lineage>
        <taxon>Bacteria</taxon>
        <taxon>Pseudomonadati</taxon>
        <taxon>Pseudomonadota</taxon>
        <taxon>Alphaproteobacteria</taxon>
        <taxon>Hyphomicrobiales</taxon>
        <taxon>Brucellaceae</taxon>
        <taxon>Brucella/Ochrobactrum group</taxon>
        <taxon>Brucella</taxon>
    </lineage>
</organism>
<evidence type="ECO:0000313" key="1">
    <source>
        <dbReference type="EMBL" id="MDH0127162.1"/>
    </source>
</evidence>
<accession>A0AA42KW03</accession>